<sequence length="300" mass="34931">MEEYTATTILHKRVEATNKVWQTWQHKEEILREKSKAIWIREGDSNSKYFHAIMKRNFRRNAIMVLGTYRGFLSHVDEVECEIFNHFQQKLFEPESNRQKLLGVNFRFYKKCWEVIKDDLLDFVMKFHWNAILPKAVTASSISLIQKPNNPEGLNNHHLICQIGSVYRILAKLLTDKLKKVISGWVSSSQLEFIQGRKMLDGVLINWLMQNVKRLGMFRPLKVSNDLSFNLLQFTYDTLIIGEDSWLNLWTTKEALMGFEMASDLSINFTKRKVIGLNLKQGSLEAASTFLACDICSVPF</sequence>
<evidence type="ECO:0008006" key="3">
    <source>
        <dbReference type="Google" id="ProtNLM"/>
    </source>
</evidence>
<dbReference type="AlphaFoldDB" id="A0A9D4X7Q8"/>
<proteinExistence type="predicted"/>
<name>A0A9D4X7Q8_PEA</name>
<dbReference type="Gramene" id="Psat04G0010800-T1">
    <property type="protein sequence ID" value="KAI5414480.1"/>
    <property type="gene ID" value="KIW84_040108"/>
</dbReference>
<organism evidence="1 2">
    <name type="scientific">Pisum sativum</name>
    <name type="common">Garden pea</name>
    <name type="synonym">Lathyrus oleraceus</name>
    <dbReference type="NCBI Taxonomy" id="3888"/>
    <lineage>
        <taxon>Eukaryota</taxon>
        <taxon>Viridiplantae</taxon>
        <taxon>Streptophyta</taxon>
        <taxon>Embryophyta</taxon>
        <taxon>Tracheophyta</taxon>
        <taxon>Spermatophyta</taxon>
        <taxon>Magnoliopsida</taxon>
        <taxon>eudicotyledons</taxon>
        <taxon>Gunneridae</taxon>
        <taxon>Pentapetalae</taxon>
        <taxon>rosids</taxon>
        <taxon>fabids</taxon>
        <taxon>Fabales</taxon>
        <taxon>Fabaceae</taxon>
        <taxon>Papilionoideae</taxon>
        <taxon>50 kb inversion clade</taxon>
        <taxon>NPAAA clade</taxon>
        <taxon>Hologalegina</taxon>
        <taxon>IRL clade</taxon>
        <taxon>Fabeae</taxon>
        <taxon>Lathyrus</taxon>
    </lineage>
</organism>
<reference evidence="1 2" key="1">
    <citation type="journal article" date="2022" name="Nat. Genet.">
        <title>Improved pea reference genome and pan-genome highlight genomic features and evolutionary characteristics.</title>
        <authorList>
            <person name="Yang T."/>
            <person name="Liu R."/>
            <person name="Luo Y."/>
            <person name="Hu S."/>
            <person name="Wang D."/>
            <person name="Wang C."/>
            <person name="Pandey M.K."/>
            <person name="Ge S."/>
            <person name="Xu Q."/>
            <person name="Li N."/>
            <person name="Li G."/>
            <person name="Huang Y."/>
            <person name="Saxena R.K."/>
            <person name="Ji Y."/>
            <person name="Li M."/>
            <person name="Yan X."/>
            <person name="He Y."/>
            <person name="Liu Y."/>
            <person name="Wang X."/>
            <person name="Xiang C."/>
            <person name="Varshney R.K."/>
            <person name="Ding H."/>
            <person name="Gao S."/>
            <person name="Zong X."/>
        </authorList>
    </citation>
    <scope>NUCLEOTIDE SEQUENCE [LARGE SCALE GENOMIC DNA]</scope>
    <source>
        <strain evidence="1 2">cv. Zhongwan 6</strain>
    </source>
</reference>
<dbReference type="Proteomes" id="UP001058974">
    <property type="component" value="Chromosome 4"/>
</dbReference>
<dbReference type="EMBL" id="JAMSHJ010000004">
    <property type="protein sequence ID" value="KAI5414480.1"/>
    <property type="molecule type" value="Genomic_DNA"/>
</dbReference>
<accession>A0A9D4X7Q8</accession>
<comment type="caution">
    <text evidence="1">The sequence shown here is derived from an EMBL/GenBank/DDBJ whole genome shotgun (WGS) entry which is preliminary data.</text>
</comment>
<gene>
    <name evidence="1" type="ORF">KIW84_040108</name>
</gene>
<protein>
    <recommendedName>
        <fullName evidence="3">Reverse transcriptase domain-containing protein</fullName>
    </recommendedName>
</protein>
<keyword evidence="2" id="KW-1185">Reference proteome</keyword>
<evidence type="ECO:0000313" key="1">
    <source>
        <dbReference type="EMBL" id="KAI5414480.1"/>
    </source>
</evidence>
<evidence type="ECO:0000313" key="2">
    <source>
        <dbReference type="Proteomes" id="UP001058974"/>
    </source>
</evidence>